<dbReference type="Pfam" id="PF09339">
    <property type="entry name" value="HTH_IclR"/>
    <property type="match status" value="1"/>
</dbReference>
<keyword evidence="5" id="KW-1185">Reference proteome</keyword>
<dbReference type="Proteomes" id="UP000727907">
    <property type="component" value="Unassembled WGS sequence"/>
</dbReference>
<evidence type="ECO:0000313" key="5">
    <source>
        <dbReference type="Proteomes" id="UP000727907"/>
    </source>
</evidence>
<accession>A0ABS6IPH9</accession>
<dbReference type="InterPro" id="IPR050707">
    <property type="entry name" value="HTH_MetabolicPath_Reg"/>
</dbReference>
<evidence type="ECO:0000313" key="4">
    <source>
        <dbReference type="EMBL" id="MBU8875103.1"/>
    </source>
</evidence>
<proteinExistence type="predicted"/>
<dbReference type="SMART" id="SM00346">
    <property type="entry name" value="HTH_ICLR"/>
    <property type="match status" value="1"/>
</dbReference>
<evidence type="ECO:0000259" key="2">
    <source>
        <dbReference type="PROSITE" id="PS51077"/>
    </source>
</evidence>
<keyword evidence="1" id="KW-0238">DNA-binding</keyword>
<dbReference type="Pfam" id="PF01614">
    <property type="entry name" value="IclR_C"/>
    <property type="match status" value="1"/>
</dbReference>
<dbReference type="PANTHER" id="PTHR30136:SF24">
    <property type="entry name" value="HTH-TYPE TRANSCRIPTIONAL REPRESSOR ALLR"/>
    <property type="match status" value="1"/>
</dbReference>
<protein>
    <submittedName>
        <fullName evidence="4">IclR family transcriptional regulator</fullName>
    </submittedName>
</protein>
<feature type="domain" description="HTH iclR-type" evidence="2">
    <location>
        <begin position="2"/>
        <end position="69"/>
    </location>
</feature>
<name>A0ABS6IPH9_9HYPH</name>
<dbReference type="InterPro" id="IPR014757">
    <property type="entry name" value="Tscrpt_reg_IclR_C"/>
</dbReference>
<dbReference type="PROSITE" id="PS51078">
    <property type="entry name" value="ICLR_ED"/>
    <property type="match status" value="1"/>
</dbReference>
<dbReference type="PROSITE" id="PS51077">
    <property type="entry name" value="HTH_ICLR"/>
    <property type="match status" value="1"/>
</dbReference>
<dbReference type="EMBL" id="JAHOPB010000001">
    <property type="protein sequence ID" value="MBU8875103.1"/>
    <property type="molecule type" value="Genomic_DNA"/>
</dbReference>
<feature type="domain" description="IclR-ED" evidence="3">
    <location>
        <begin position="63"/>
        <end position="246"/>
    </location>
</feature>
<evidence type="ECO:0000259" key="3">
    <source>
        <dbReference type="PROSITE" id="PS51078"/>
    </source>
</evidence>
<evidence type="ECO:0000256" key="1">
    <source>
        <dbReference type="ARBA" id="ARBA00023125"/>
    </source>
</evidence>
<dbReference type="RefSeq" id="WP_216961794.1">
    <property type="nucleotide sequence ID" value="NZ_JAHOPB010000001.1"/>
</dbReference>
<sequence length="251" mass="27398">MDTTVVKALTVLEALASSGAPLGVTELATKLGLSKSNVHRLLQTLSSRGYVSQVEQRYTVTTRLWELGAMIISRLDVAQIATPVMQRLVAEVDETAHLSILDMASCEVVSIHNVESTQPVRAYSRIGQRTPAHCVATGKVLLSVQSPEALQALPEELQRFTPHTLYRRDDLLAALVKIRLDGYSTNAGEWREQVGGAASVIWDHAGRPAAAIGLTVPVERLKPEVMDRYIPRLMAAADEISRLMGAPQRAR</sequence>
<organism evidence="4 5">
    <name type="scientific">Reyranella humidisoli</name>
    <dbReference type="NCBI Taxonomy" id="2849149"/>
    <lineage>
        <taxon>Bacteria</taxon>
        <taxon>Pseudomonadati</taxon>
        <taxon>Pseudomonadota</taxon>
        <taxon>Alphaproteobacteria</taxon>
        <taxon>Hyphomicrobiales</taxon>
        <taxon>Reyranellaceae</taxon>
        <taxon>Reyranella</taxon>
    </lineage>
</organism>
<gene>
    <name evidence="4" type="ORF">KQ910_15115</name>
</gene>
<comment type="caution">
    <text evidence="4">The sequence shown here is derived from an EMBL/GenBank/DDBJ whole genome shotgun (WGS) entry which is preliminary data.</text>
</comment>
<reference evidence="4 5" key="1">
    <citation type="submission" date="2021-06" db="EMBL/GenBank/DDBJ databases">
        <authorList>
            <person name="Lee D.H."/>
        </authorList>
    </citation>
    <scope>NUCLEOTIDE SEQUENCE [LARGE SCALE GENOMIC DNA]</scope>
    <source>
        <strain evidence="4 5">MMS21-HV4-11</strain>
    </source>
</reference>
<dbReference type="PANTHER" id="PTHR30136">
    <property type="entry name" value="HELIX-TURN-HELIX TRANSCRIPTIONAL REGULATOR, ICLR FAMILY"/>
    <property type="match status" value="1"/>
</dbReference>
<dbReference type="InterPro" id="IPR005471">
    <property type="entry name" value="Tscrpt_reg_IclR_N"/>
</dbReference>